<sequence length="864" mass="97825">MQSSAGYATAVPRIIPVSSSGILIQTKKARWSLKKNILLYVFCFTAFVLFANAAQSQVLSYDTTYAVFFSEEQGIKTSAISVTITTDCPSGVIKYTTNYSNPTMSSTTYTGAIPINSTTVIRAAVFWNTVHSRIVTKNYLYGFPTDIPIISLVTDSGNLWDPDSGIYCLLYGDAANDSTINNSMLHGSAWERACNVTLFEPGNTVGFSENAGVRIHGGASRWKSPKKSFRLYFREDYGSTKLRYQVFPDMTLAKFDKLVLKAGFSDAWSYPPFDALMEERNRRSIYIRDAVERELYRNMGELSAHSRFALLYLNTTLWGVYNIAERMDEEFFSDHYNYPAWDINNQGEIVSGDMTALNQLITYTNKQLTANDYASLSNLLDISLFCKYMTLNIFLQNWDWPNNNWVVARERDTLGVTGGKFRFLPWDGEYTLGQTWWEWPPVSEYWRIDDAYMTSILNVQPTVVGGIPVWQNRINPPASFTTEAGIQANLIRGLFNSLLSYEPFQNHFYYAWKQAVHYGALQIDSIKAVLTKNKAEFLPFASYEIDRWKPGDQAAVLRDLDTTFMLTDTFLATRKVVGPIWLNRMLTKINRNKDMAWELVLRNQSWKYNDAHQPLAVTWKTDPAFDVSWNTGTAPLGFGEWSVNTTNTLNSSGYTLYFRKKFTFPDSASLVDWLRFDIRYDDGIAVYLNGGEVLRDNLSPTAGNDSPSLISRENDTYTLFYVPDTNHLLVQGENILAVELHNSSLSSSDAVFDMIFSVIGSDKGVDKVDDVPGVASRDMLEVYPNPFNPTTTITITNSKLRITNVKIYSIKGEMVCDVTQNNRNSQFVIRNSFVWDASGMPSGIYIVRAKIGNTTLVKQMTLLK</sequence>
<dbReference type="NCBIfam" id="TIGR04183">
    <property type="entry name" value="Por_Secre_tail"/>
    <property type="match status" value="1"/>
</dbReference>
<dbReference type="Pfam" id="PF18962">
    <property type="entry name" value="Por_Secre_tail"/>
    <property type="match status" value="1"/>
</dbReference>
<feature type="domain" description="GH29D-like beta-sandwich" evidence="2">
    <location>
        <begin position="73"/>
        <end position="128"/>
    </location>
</feature>
<keyword evidence="1" id="KW-0812">Transmembrane</keyword>
<keyword evidence="1" id="KW-1133">Transmembrane helix</keyword>
<comment type="caution">
    <text evidence="4">The sequence shown here is derived from an EMBL/GenBank/DDBJ whole genome shotgun (WGS) entry which is preliminary data.</text>
</comment>
<dbReference type="InterPro" id="IPR059177">
    <property type="entry name" value="GH29D-like_dom"/>
</dbReference>
<dbReference type="EMBL" id="MFYX01000104">
    <property type="protein sequence ID" value="OGK02633.1"/>
    <property type="molecule type" value="Genomic_DNA"/>
</dbReference>
<evidence type="ECO:0000259" key="3">
    <source>
        <dbReference type="Pfam" id="PF18962"/>
    </source>
</evidence>
<proteinExistence type="predicted"/>
<organism evidence="4 5">
    <name type="scientific">Candidatus Raymondbacteria bacterium RIFOXYD12_FULL_49_13</name>
    <dbReference type="NCBI Taxonomy" id="1817890"/>
    <lineage>
        <taxon>Bacteria</taxon>
        <taxon>Raymondiibacteriota</taxon>
    </lineage>
</organism>
<evidence type="ECO:0000256" key="1">
    <source>
        <dbReference type="SAM" id="Phobius"/>
    </source>
</evidence>
<evidence type="ECO:0000313" key="4">
    <source>
        <dbReference type="EMBL" id="OGK02633.1"/>
    </source>
</evidence>
<dbReference type="InterPro" id="IPR014867">
    <property type="entry name" value="Spore_coat_CotH_CotH2/3/7"/>
</dbReference>
<accession>A0A1F7F7N2</accession>
<dbReference type="Gene3D" id="2.60.120.260">
    <property type="entry name" value="Galactose-binding domain-like"/>
    <property type="match status" value="1"/>
</dbReference>
<keyword evidence="1" id="KW-0472">Membrane</keyword>
<reference evidence="4 5" key="1">
    <citation type="journal article" date="2016" name="Nat. Commun.">
        <title>Thousands of microbial genomes shed light on interconnected biogeochemical processes in an aquifer system.</title>
        <authorList>
            <person name="Anantharaman K."/>
            <person name="Brown C.T."/>
            <person name="Hug L.A."/>
            <person name="Sharon I."/>
            <person name="Castelle C.J."/>
            <person name="Probst A.J."/>
            <person name="Thomas B.C."/>
            <person name="Singh A."/>
            <person name="Wilkins M.J."/>
            <person name="Karaoz U."/>
            <person name="Brodie E.L."/>
            <person name="Williams K.H."/>
            <person name="Hubbard S.S."/>
            <person name="Banfield J.F."/>
        </authorList>
    </citation>
    <scope>NUCLEOTIDE SEQUENCE [LARGE SCALE GENOMIC DNA]</scope>
</reference>
<dbReference type="Pfam" id="PF13290">
    <property type="entry name" value="CHB_HEX_C_1"/>
    <property type="match status" value="1"/>
</dbReference>
<dbReference type="AlphaFoldDB" id="A0A1F7F7N2"/>
<protein>
    <submittedName>
        <fullName evidence="4">Uncharacterized protein</fullName>
    </submittedName>
</protein>
<dbReference type="InterPro" id="IPR026444">
    <property type="entry name" value="Secre_tail"/>
</dbReference>
<feature type="domain" description="Secretion system C-terminal sorting" evidence="3">
    <location>
        <begin position="782"/>
        <end position="859"/>
    </location>
</feature>
<feature type="transmembrane region" description="Helical" evidence="1">
    <location>
        <begin position="37"/>
        <end position="54"/>
    </location>
</feature>
<evidence type="ECO:0000259" key="2">
    <source>
        <dbReference type="Pfam" id="PF13290"/>
    </source>
</evidence>
<gene>
    <name evidence="4" type="ORF">A2519_11265</name>
</gene>
<dbReference type="Pfam" id="PF08757">
    <property type="entry name" value="CotH"/>
    <property type="match status" value="1"/>
</dbReference>
<evidence type="ECO:0000313" key="5">
    <source>
        <dbReference type="Proteomes" id="UP000179243"/>
    </source>
</evidence>
<dbReference type="Proteomes" id="UP000179243">
    <property type="component" value="Unassembled WGS sequence"/>
</dbReference>
<name>A0A1F7F7N2_UNCRA</name>